<dbReference type="PANTHER" id="PTHR47481">
    <property type="match status" value="1"/>
</dbReference>
<accession>A0AA38W3F2</accession>
<dbReference type="Proteomes" id="UP001172457">
    <property type="component" value="Chromosome 5"/>
</dbReference>
<evidence type="ECO:0000313" key="1">
    <source>
        <dbReference type="EMBL" id="KAJ9547432.1"/>
    </source>
</evidence>
<sequence length="173" mass="19603">MWNSNSGKEAIADKHKDFPYHPALTVTNIKSFIPITLDIEKVQYASWAELFKIHKHTKLQIISSPPKDATVDEALWKHLDAVVLQWIYGTISLDLLQTILVPNSTALKAWDDLKGLFQDNKGSRAILLEQTFSNIKLANFPNIEATVAKSKPSLMNSPTLAPRLTTVVWFYNW</sequence>
<proteinExistence type="predicted"/>
<dbReference type="PANTHER" id="PTHR47481:SF10">
    <property type="entry name" value="COPIA-LIKE POLYPROTEIN_RETROTRANSPOSON"/>
    <property type="match status" value="1"/>
</dbReference>
<keyword evidence="2" id="KW-1185">Reference proteome</keyword>
<gene>
    <name evidence="1" type="ORF">OSB04_019975</name>
</gene>
<evidence type="ECO:0000313" key="2">
    <source>
        <dbReference type="Proteomes" id="UP001172457"/>
    </source>
</evidence>
<dbReference type="AlphaFoldDB" id="A0AA38W3F2"/>
<reference evidence="1" key="1">
    <citation type="submission" date="2023-03" db="EMBL/GenBank/DDBJ databases">
        <title>Chromosome-scale reference genome and RAD-based genetic map of yellow starthistle (Centaurea solstitialis) reveal putative structural variation and QTLs associated with invader traits.</title>
        <authorList>
            <person name="Reatini B."/>
            <person name="Cang F.A."/>
            <person name="Jiang Q."/>
            <person name="Mckibben M.T.W."/>
            <person name="Barker M.S."/>
            <person name="Rieseberg L.H."/>
            <person name="Dlugosch K.M."/>
        </authorList>
    </citation>
    <scope>NUCLEOTIDE SEQUENCE</scope>
    <source>
        <strain evidence="1">CAN-66</strain>
        <tissue evidence="1">Leaf</tissue>
    </source>
</reference>
<dbReference type="EMBL" id="JARYMX010000005">
    <property type="protein sequence ID" value="KAJ9547432.1"/>
    <property type="molecule type" value="Genomic_DNA"/>
</dbReference>
<comment type="caution">
    <text evidence="1">The sequence shown here is derived from an EMBL/GenBank/DDBJ whole genome shotgun (WGS) entry which is preliminary data.</text>
</comment>
<protein>
    <submittedName>
        <fullName evidence="1">Uncharacterized protein</fullName>
    </submittedName>
</protein>
<organism evidence="1 2">
    <name type="scientific">Centaurea solstitialis</name>
    <name type="common">yellow star-thistle</name>
    <dbReference type="NCBI Taxonomy" id="347529"/>
    <lineage>
        <taxon>Eukaryota</taxon>
        <taxon>Viridiplantae</taxon>
        <taxon>Streptophyta</taxon>
        <taxon>Embryophyta</taxon>
        <taxon>Tracheophyta</taxon>
        <taxon>Spermatophyta</taxon>
        <taxon>Magnoliopsida</taxon>
        <taxon>eudicotyledons</taxon>
        <taxon>Gunneridae</taxon>
        <taxon>Pentapetalae</taxon>
        <taxon>asterids</taxon>
        <taxon>campanulids</taxon>
        <taxon>Asterales</taxon>
        <taxon>Asteraceae</taxon>
        <taxon>Carduoideae</taxon>
        <taxon>Cardueae</taxon>
        <taxon>Centaureinae</taxon>
        <taxon>Centaurea</taxon>
    </lineage>
</organism>
<name>A0AA38W3F2_9ASTR</name>